<reference evidence="5" key="1">
    <citation type="journal article" date="2019" name="Int. J. Syst. Evol. Microbiol.">
        <title>The Global Catalogue of Microorganisms (GCM) 10K type strain sequencing project: providing services to taxonomists for standard genome sequencing and annotation.</title>
        <authorList>
            <consortium name="The Broad Institute Genomics Platform"/>
            <consortium name="The Broad Institute Genome Sequencing Center for Infectious Disease"/>
            <person name="Wu L."/>
            <person name="Ma J."/>
        </authorList>
    </citation>
    <scope>NUCLEOTIDE SEQUENCE [LARGE SCALE GENOMIC DNA]</scope>
    <source>
        <strain evidence="5">KCTC 52344</strain>
    </source>
</reference>
<proteinExistence type="predicted"/>
<sequence>MANLLSSKQKWQLAFRLFIFYSPILLYVNMPNTEKENIFSPVFFYILTAFGFLTILMYFIWITFTDWIQYKIGVLWGKDFLMKFSIAALLVSIIIALGLSIAYTFTLRYVIKSILEIVFSIWPKWIPKNKPQEISPDMWNYITRFNQGFSVVIMFSAFYLTLNFRAYQQLKDVQLKSEQLEKEAVMAQFAALKNQVNPHFLFNSLSILNSLIYEDVNLSAKFVQQLSKAYRYILEQRDQDLILLKTELDFIESYTFLLKIRFENKFEVNINVPNEIKNRYQIAPLALQLLVENAVKHNRMSIAEPLKVDIHYEEPFLIIENPLQLRDQPDVSTGVGLSNIANRYALLTELKVSHEIVNNSYIVKIPLL</sequence>
<name>A0ABW5J7J6_9BACT</name>
<dbReference type="GO" id="GO:0004673">
    <property type="term" value="F:protein histidine kinase activity"/>
    <property type="evidence" value="ECO:0007669"/>
    <property type="project" value="UniProtKB-EC"/>
</dbReference>
<feature type="domain" description="Signal transduction histidine kinase internal region" evidence="3">
    <location>
        <begin position="187"/>
        <end position="266"/>
    </location>
</feature>
<feature type="transmembrane region" description="Helical" evidence="2">
    <location>
        <begin position="13"/>
        <end position="30"/>
    </location>
</feature>
<feature type="transmembrane region" description="Helical" evidence="2">
    <location>
        <begin position="42"/>
        <end position="64"/>
    </location>
</feature>
<dbReference type="PANTHER" id="PTHR34220:SF7">
    <property type="entry name" value="SENSOR HISTIDINE KINASE YPDA"/>
    <property type="match status" value="1"/>
</dbReference>
<dbReference type="PANTHER" id="PTHR34220">
    <property type="entry name" value="SENSOR HISTIDINE KINASE YPDA"/>
    <property type="match status" value="1"/>
</dbReference>
<protein>
    <submittedName>
        <fullName evidence="4">Sensor histidine kinase</fullName>
        <ecNumber evidence="4">2.7.13.3</ecNumber>
    </submittedName>
</protein>
<evidence type="ECO:0000313" key="4">
    <source>
        <dbReference type="EMBL" id="MFD2521768.1"/>
    </source>
</evidence>
<comment type="caution">
    <text evidence="4">The sequence shown here is derived from an EMBL/GenBank/DDBJ whole genome shotgun (WGS) entry which is preliminary data.</text>
</comment>
<dbReference type="EC" id="2.7.13.3" evidence="4"/>
<keyword evidence="5" id="KW-1185">Reference proteome</keyword>
<gene>
    <name evidence="4" type="ORF">ACFSR2_12800</name>
</gene>
<evidence type="ECO:0000256" key="1">
    <source>
        <dbReference type="SAM" id="Coils"/>
    </source>
</evidence>
<keyword evidence="4" id="KW-0418">Kinase</keyword>
<keyword evidence="2" id="KW-1133">Transmembrane helix</keyword>
<dbReference type="Proteomes" id="UP001597510">
    <property type="component" value="Unassembled WGS sequence"/>
</dbReference>
<dbReference type="Pfam" id="PF06580">
    <property type="entry name" value="His_kinase"/>
    <property type="match status" value="1"/>
</dbReference>
<keyword evidence="2" id="KW-0812">Transmembrane</keyword>
<dbReference type="InterPro" id="IPR010559">
    <property type="entry name" value="Sig_transdc_His_kin_internal"/>
</dbReference>
<feature type="transmembrane region" description="Helical" evidence="2">
    <location>
        <begin position="84"/>
        <end position="102"/>
    </location>
</feature>
<evidence type="ECO:0000259" key="3">
    <source>
        <dbReference type="Pfam" id="PF06580"/>
    </source>
</evidence>
<evidence type="ECO:0000256" key="2">
    <source>
        <dbReference type="SAM" id="Phobius"/>
    </source>
</evidence>
<dbReference type="EMBL" id="JBHULC010000011">
    <property type="protein sequence ID" value="MFD2521768.1"/>
    <property type="molecule type" value="Genomic_DNA"/>
</dbReference>
<feature type="coiled-coil region" evidence="1">
    <location>
        <begin position="163"/>
        <end position="195"/>
    </location>
</feature>
<dbReference type="InterPro" id="IPR050640">
    <property type="entry name" value="Bact_2-comp_sensor_kinase"/>
</dbReference>
<keyword evidence="1" id="KW-0175">Coiled coil</keyword>
<keyword evidence="4" id="KW-0808">Transferase</keyword>
<feature type="transmembrane region" description="Helical" evidence="2">
    <location>
        <begin position="145"/>
        <end position="162"/>
    </location>
</feature>
<organism evidence="4 5">
    <name type="scientific">Emticicia soli</name>
    <dbReference type="NCBI Taxonomy" id="2027878"/>
    <lineage>
        <taxon>Bacteria</taxon>
        <taxon>Pseudomonadati</taxon>
        <taxon>Bacteroidota</taxon>
        <taxon>Cytophagia</taxon>
        <taxon>Cytophagales</taxon>
        <taxon>Leadbetterellaceae</taxon>
        <taxon>Emticicia</taxon>
    </lineage>
</organism>
<keyword evidence="2" id="KW-0472">Membrane</keyword>
<evidence type="ECO:0000313" key="5">
    <source>
        <dbReference type="Proteomes" id="UP001597510"/>
    </source>
</evidence>
<dbReference type="RefSeq" id="WP_340236043.1">
    <property type="nucleotide sequence ID" value="NZ_JBBEWC010000005.1"/>
</dbReference>
<accession>A0ABW5J7J6</accession>